<dbReference type="InterPro" id="IPR024172">
    <property type="entry name" value="AadA/Aad9"/>
</dbReference>
<keyword evidence="6" id="KW-1185">Reference proteome</keyword>
<dbReference type="InterPro" id="IPR043519">
    <property type="entry name" value="NT_sf"/>
</dbReference>
<evidence type="ECO:0000256" key="2">
    <source>
        <dbReference type="ARBA" id="ARBA00023251"/>
    </source>
</evidence>
<keyword evidence="2" id="KW-0046">Antibiotic resistance</keyword>
<proteinExistence type="predicted"/>
<dbReference type="GO" id="GO:0046677">
    <property type="term" value="P:response to antibiotic"/>
    <property type="evidence" value="ECO:0007669"/>
    <property type="project" value="UniProtKB-KW"/>
</dbReference>
<reference evidence="5 6" key="1">
    <citation type="submission" date="2018-11" db="EMBL/GenBank/DDBJ databases">
        <authorList>
            <person name="Li F."/>
        </authorList>
    </citation>
    <scope>NUCLEOTIDE SEQUENCE [LARGE SCALE GENOMIC DNA]</scope>
    <source>
        <strain evidence="5 6">YS17T</strain>
    </source>
</reference>
<dbReference type="OrthoDB" id="7058480at2"/>
<dbReference type="EMBL" id="RQJX01000027">
    <property type="protein sequence ID" value="RQN02073.1"/>
    <property type="molecule type" value="Genomic_DNA"/>
</dbReference>
<sequence length="258" mass="28296">METLIAPVLEHVRREDPGGVLGLYLYGSAVASGLQPDSDVDLMLITRRSLTTDERSGLVTMLLDLSGWRGHTERFPDVAHRRPLELTSLVVSDVQSGQEPPRRDFQYGEWLRDEIVAGRLPQPEDDPDVVTLVAMARDAHRVLAGPDLRDLLGPVSRGRLQRAILAVIPDVLAEIEGDERNTLLALARSLVTLQTGTIVAKHEAVDLVAPTLGAEDRELLQRARAGYVGETPDVWTDEVDRVTRLAHTLAERVAACAS</sequence>
<evidence type="ECO:0000256" key="1">
    <source>
        <dbReference type="ARBA" id="ARBA00022679"/>
    </source>
</evidence>
<dbReference type="Proteomes" id="UP000275225">
    <property type="component" value="Unassembled WGS sequence"/>
</dbReference>
<comment type="caution">
    <text evidence="5">The sequence shown here is derived from an EMBL/GenBank/DDBJ whole genome shotgun (WGS) entry which is preliminary data.</text>
</comment>
<name>A0A3N6WL78_9ACTN</name>
<dbReference type="PIRSF" id="PIRSF000819">
    <property type="entry name" value="Streptomycin_3-adenylyltransf"/>
    <property type="match status" value="1"/>
</dbReference>
<evidence type="ECO:0000313" key="5">
    <source>
        <dbReference type="EMBL" id="RQN02073.1"/>
    </source>
</evidence>
<dbReference type="AlphaFoldDB" id="A0A3N6WL78"/>
<accession>A0A3N6WL78</accession>
<gene>
    <name evidence="5" type="ORF">EHW97_14700</name>
</gene>
<evidence type="ECO:0000256" key="3">
    <source>
        <dbReference type="ARBA" id="ARBA00047831"/>
    </source>
</evidence>
<keyword evidence="1" id="KW-0808">Transferase</keyword>
<dbReference type="GO" id="GO:0070566">
    <property type="term" value="F:adenylyltransferase activity"/>
    <property type="evidence" value="ECO:0007669"/>
    <property type="project" value="InterPro"/>
</dbReference>
<dbReference type="SUPFAM" id="SSF81301">
    <property type="entry name" value="Nucleotidyltransferase"/>
    <property type="match status" value="1"/>
</dbReference>
<protein>
    <submittedName>
        <fullName evidence="5">DUF4111 domain-containing protein</fullName>
    </submittedName>
</protein>
<organism evidence="5 6">
    <name type="scientific">Aeromicrobium camelliae</name>
    <dbReference type="NCBI Taxonomy" id="1538144"/>
    <lineage>
        <taxon>Bacteria</taxon>
        <taxon>Bacillati</taxon>
        <taxon>Actinomycetota</taxon>
        <taxon>Actinomycetes</taxon>
        <taxon>Propionibacteriales</taxon>
        <taxon>Nocardioidaceae</taxon>
        <taxon>Aeromicrobium</taxon>
    </lineage>
</organism>
<dbReference type="CDD" id="cd05403">
    <property type="entry name" value="NT_KNTase_like"/>
    <property type="match status" value="1"/>
</dbReference>
<evidence type="ECO:0000313" key="6">
    <source>
        <dbReference type="Proteomes" id="UP000275225"/>
    </source>
</evidence>
<feature type="domain" description="Adenylyltransferase AadA C-terminal" evidence="4">
    <location>
        <begin position="151"/>
        <end position="251"/>
    </location>
</feature>
<dbReference type="InterPro" id="IPR025184">
    <property type="entry name" value="AadA_C"/>
</dbReference>
<comment type="catalytic activity">
    <reaction evidence="3">
        <text>spectinomycin + ATP = 9-O-adenylylspectinomycin + diphosphate</text>
        <dbReference type="Rhea" id="RHEA:63228"/>
        <dbReference type="ChEBI" id="CHEBI:30616"/>
        <dbReference type="ChEBI" id="CHEBI:33019"/>
        <dbReference type="ChEBI" id="CHEBI:146260"/>
        <dbReference type="ChEBI" id="CHEBI:146261"/>
    </reaction>
</comment>
<evidence type="ECO:0000259" key="4">
    <source>
        <dbReference type="Pfam" id="PF13427"/>
    </source>
</evidence>
<dbReference type="Pfam" id="PF13427">
    <property type="entry name" value="AadA_C"/>
    <property type="match status" value="1"/>
</dbReference>